<dbReference type="Pfam" id="PF03415">
    <property type="entry name" value="Peptidase_C11"/>
    <property type="match status" value="1"/>
</dbReference>
<dbReference type="PANTHER" id="PTHR37835">
    <property type="entry name" value="ALPHA-CLOSTRIPAIN"/>
    <property type="match status" value="1"/>
</dbReference>
<keyword evidence="1" id="KW-0472">Membrane</keyword>
<dbReference type="EMBL" id="CP001811">
    <property type="protein sequence ID" value="ADL35833.1"/>
    <property type="molecule type" value="Genomic_DNA"/>
</dbReference>
<organism evidence="2 3">
    <name type="scientific">Butyrivibrio proteoclasticus (strain ATCC 51982 / DSM 14932 / B316)</name>
    <name type="common">Clostridium proteoclasticum</name>
    <dbReference type="NCBI Taxonomy" id="515622"/>
    <lineage>
        <taxon>Bacteria</taxon>
        <taxon>Bacillati</taxon>
        <taxon>Bacillota</taxon>
        <taxon>Clostridia</taxon>
        <taxon>Lachnospirales</taxon>
        <taxon>Lachnospiraceae</taxon>
        <taxon>Butyrivibrio</taxon>
    </lineage>
</organism>
<keyword evidence="3" id="KW-1185">Reference proteome</keyword>
<gene>
    <name evidence="2" type="ordered locus">bpr_III147</name>
</gene>
<dbReference type="GO" id="GO:0008233">
    <property type="term" value="F:peptidase activity"/>
    <property type="evidence" value="ECO:0007669"/>
    <property type="project" value="UniProtKB-KW"/>
</dbReference>
<dbReference type="GO" id="GO:0006508">
    <property type="term" value="P:proteolysis"/>
    <property type="evidence" value="ECO:0007669"/>
    <property type="project" value="UniProtKB-KW"/>
</dbReference>
<sequence length="560" mass="63210">MGELMKNNQKKFGKLGKIIIGVLAVLGILFLILMLIPDDEADESFTEGIHEENTVTDQHGKPAQQAFGSGDSGSDIDLVSVGTGARSATVMVYMNGSDLETNAGEATTDIEEMISSGIGEKVNVIIQTMGTKEWQNYGISSKSAQTYKIEEGGLSLVRDNLGQLDCTAEDTLSEFIGFCKNNYPADRYIIVFWDHGGGPVYGFGYDEWQDDEEAGLTISEMASAFSQNSDIHFDIIGMDCCIMASMETCYAFAPYCKYALLSEDFESGLGWSYKGWMNALEKDPGISTPLLGKYIVDDVITDNENNFGGDSACIGLFNVSTAKDLFNAWKAYAYKNENVLLNTNYSRMHKAKGRSRNFWDFWGFDVSDVTLSDYYISDILALMESIDNSSKEAQDLTSALKAAVAYYGHTSDKNELTGLAVSLPYGDPDFYDKLKGVYRDIGFDEEYIDWLNGFVSSYGYEDYFDFGSFDDNWGGWESYEEEYGSNISGGGSCEYGYDYENDEYDDGWIYDFEEEIWYMYEDDILYLYDDETDTIFYYDEQDDKIYYYDEEIDDWCEVEE</sequence>
<reference evidence="2 3" key="1">
    <citation type="journal article" date="2010" name="PLoS ONE">
        <title>The glycobiome of the rumen bacterium Butyrivibrio proteoclasticus B316(T) highlights adaptation to a polysaccharide-rich environment.</title>
        <authorList>
            <person name="Kelly W.J."/>
            <person name="Leahy S.C."/>
            <person name="Altermann E."/>
            <person name="Yeoman C.J."/>
            <person name="Dunne J.C."/>
            <person name="Kong Z."/>
            <person name="Pacheco D.M."/>
            <person name="Li D."/>
            <person name="Noel S.J."/>
            <person name="Moon C.D."/>
            <person name="Cookson A.L."/>
            <person name="Attwood G.T."/>
        </authorList>
    </citation>
    <scope>NUCLEOTIDE SEQUENCE [LARGE SCALE GENOMIC DNA]</scope>
    <source>
        <strain evidence="3">ATCC 51982 / DSM 14932 / B316</strain>
    </source>
</reference>
<proteinExistence type="predicted"/>
<keyword evidence="1" id="KW-1133">Transmembrane helix</keyword>
<dbReference type="InterPro" id="IPR005077">
    <property type="entry name" value="Peptidase_C11"/>
</dbReference>
<dbReference type="PANTHER" id="PTHR37835:SF1">
    <property type="entry name" value="ALPHA-CLOSTRIPAIN"/>
    <property type="match status" value="1"/>
</dbReference>
<dbReference type="KEGG" id="bpb:bpr_III147"/>
<name>E0S351_BUTPB</name>
<keyword evidence="1" id="KW-0812">Transmembrane</keyword>
<evidence type="ECO:0000313" key="3">
    <source>
        <dbReference type="Proteomes" id="UP000001299"/>
    </source>
</evidence>
<dbReference type="HOGENOM" id="CLU_486344_0_0_9"/>
<dbReference type="AlphaFoldDB" id="E0S351"/>
<dbReference type="Proteomes" id="UP000001299">
    <property type="component" value="Chromosome 2"/>
</dbReference>
<evidence type="ECO:0000256" key="1">
    <source>
        <dbReference type="SAM" id="Phobius"/>
    </source>
</evidence>
<protein>
    <submittedName>
        <fullName evidence="2">Cysteine protease C11 family</fullName>
    </submittedName>
</protein>
<keyword evidence="2" id="KW-0378">Hydrolase</keyword>
<dbReference type="Gene3D" id="3.40.50.11970">
    <property type="match status" value="1"/>
</dbReference>
<feature type="transmembrane region" description="Helical" evidence="1">
    <location>
        <begin position="15"/>
        <end position="36"/>
    </location>
</feature>
<keyword evidence="2" id="KW-0645">Protease</keyword>
<accession>E0S351</accession>
<dbReference type="eggNOG" id="COG1716">
    <property type="taxonomic scope" value="Bacteria"/>
</dbReference>
<evidence type="ECO:0000313" key="2">
    <source>
        <dbReference type="EMBL" id="ADL35833.1"/>
    </source>
</evidence>
<dbReference type="STRING" id="515622.bpr_III147"/>